<dbReference type="SUPFAM" id="SSF103473">
    <property type="entry name" value="MFS general substrate transporter"/>
    <property type="match status" value="1"/>
</dbReference>
<dbReference type="PANTHER" id="PTHR43124:SF3">
    <property type="entry name" value="CHLORAMPHENICOL EFFLUX PUMP RV0191"/>
    <property type="match status" value="1"/>
</dbReference>
<dbReference type="GO" id="GO:0022857">
    <property type="term" value="F:transmembrane transporter activity"/>
    <property type="evidence" value="ECO:0007669"/>
    <property type="project" value="InterPro"/>
</dbReference>
<evidence type="ECO:0000313" key="9">
    <source>
        <dbReference type="Proteomes" id="UP000315344"/>
    </source>
</evidence>
<proteinExistence type="predicted"/>
<keyword evidence="3 6" id="KW-0812">Transmembrane</keyword>
<dbReference type="GO" id="GO:0005886">
    <property type="term" value="C:plasma membrane"/>
    <property type="evidence" value="ECO:0007669"/>
    <property type="project" value="UniProtKB-SubCell"/>
</dbReference>
<sequence length="395" mass="41934">MRQFTLGIWMLVLGYMLSQFYRAFLTVLSSDLRGDLGATPGDLAISSGVWFVAFAAMQVPVGRWLDQIGPRKTASSMMLVAAAGAAIFAIASAPWHLHVAMGLIGIGCAPALMSAYYIFARSFSVREFGTLAGTFVAAGALGNLLSATPLVAVTEAVGWRTALWGMFVFTLLVALLEWLVVKDPERLDNAHPKGQLSDILRLRALWFILPLFAVNYGVSAAIRGLWAGPYLEDVFSASDTTVGNAALLMGIAMILGNYFAGPVVRMVGSVRLTILVGTTGTVIVTGALWLFAAQNLALSVALLSLVGLSGASYVLLIAHGRAFLPDHLVGRGITFLNMVSIGGTGLLQFGSRPVFQWASAHGNPAHAYATVFLFFTVPLAIGLGLYFLTSEAPND</sequence>
<dbReference type="PROSITE" id="PS50850">
    <property type="entry name" value="MFS"/>
    <property type="match status" value="1"/>
</dbReference>
<dbReference type="AlphaFoldDB" id="A0A533I5J2"/>
<feature type="transmembrane region" description="Helical" evidence="6">
    <location>
        <begin position="101"/>
        <end position="119"/>
    </location>
</feature>
<dbReference type="Gene3D" id="1.20.1250.20">
    <property type="entry name" value="MFS general substrate transporter like domains"/>
    <property type="match status" value="2"/>
</dbReference>
<keyword evidence="4 6" id="KW-1133">Transmembrane helix</keyword>
<evidence type="ECO:0000256" key="2">
    <source>
        <dbReference type="ARBA" id="ARBA00022475"/>
    </source>
</evidence>
<feature type="transmembrane region" description="Helical" evidence="6">
    <location>
        <begin position="202"/>
        <end position="222"/>
    </location>
</feature>
<feature type="transmembrane region" description="Helical" evidence="6">
    <location>
        <begin position="163"/>
        <end position="181"/>
    </location>
</feature>
<feature type="transmembrane region" description="Helical" evidence="6">
    <location>
        <begin position="7"/>
        <end position="24"/>
    </location>
</feature>
<dbReference type="EMBL" id="VAFL01000014">
    <property type="protein sequence ID" value="TKW65290.1"/>
    <property type="molecule type" value="Genomic_DNA"/>
</dbReference>
<feature type="transmembrane region" description="Helical" evidence="6">
    <location>
        <begin position="242"/>
        <end position="260"/>
    </location>
</feature>
<protein>
    <submittedName>
        <fullName evidence="8">MFS transporter</fullName>
    </submittedName>
</protein>
<name>A0A533I5J2_PARDE</name>
<evidence type="ECO:0000256" key="1">
    <source>
        <dbReference type="ARBA" id="ARBA00004651"/>
    </source>
</evidence>
<dbReference type="InterPro" id="IPR011701">
    <property type="entry name" value="MFS"/>
</dbReference>
<gene>
    <name evidence="8" type="ORF">DI616_15225</name>
</gene>
<comment type="subcellular location">
    <subcellularLocation>
        <location evidence="1">Cell membrane</location>
        <topology evidence="1">Multi-pass membrane protein</topology>
    </subcellularLocation>
</comment>
<evidence type="ECO:0000256" key="6">
    <source>
        <dbReference type="SAM" id="Phobius"/>
    </source>
</evidence>
<evidence type="ECO:0000256" key="3">
    <source>
        <dbReference type="ARBA" id="ARBA00022692"/>
    </source>
</evidence>
<evidence type="ECO:0000259" key="7">
    <source>
        <dbReference type="PROSITE" id="PS50850"/>
    </source>
</evidence>
<feature type="transmembrane region" description="Helical" evidence="6">
    <location>
        <begin position="297"/>
        <end position="316"/>
    </location>
</feature>
<reference evidence="8 9" key="1">
    <citation type="journal article" date="2017" name="Nat. Commun.">
        <title>In situ click chemistry generation of cyclooxygenase-2 inhibitors.</title>
        <authorList>
            <person name="Bhardwaj A."/>
            <person name="Kaur J."/>
            <person name="Wuest M."/>
            <person name="Wuest F."/>
        </authorList>
    </citation>
    <scope>NUCLEOTIDE SEQUENCE [LARGE SCALE GENOMIC DNA]</scope>
    <source>
        <strain evidence="8">S2_012_000_R3_94</strain>
    </source>
</reference>
<feature type="transmembrane region" description="Helical" evidence="6">
    <location>
        <begin position="44"/>
        <end position="65"/>
    </location>
</feature>
<feature type="transmembrane region" description="Helical" evidence="6">
    <location>
        <begin position="328"/>
        <end position="347"/>
    </location>
</feature>
<dbReference type="InterPro" id="IPR036259">
    <property type="entry name" value="MFS_trans_sf"/>
</dbReference>
<dbReference type="Pfam" id="PF07690">
    <property type="entry name" value="MFS_1"/>
    <property type="match status" value="1"/>
</dbReference>
<feature type="transmembrane region" description="Helical" evidence="6">
    <location>
        <begin position="77"/>
        <end position="95"/>
    </location>
</feature>
<feature type="transmembrane region" description="Helical" evidence="6">
    <location>
        <begin position="272"/>
        <end position="291"/>
    </location>
</feature>
<comment type="caution">
    <text evidence="8">The sequence shown here is derived from an EMBL/GenBank/DDBJ whole genome shotgun (WGS) entry which is preliminary data.</text>
</comment>
<feature type="transmembrane region" description="Helical" evidence="6">
    <location>
        <begin position="131"/>
        <end position="151"/>
    </location>
</feature>
<keyword evidence="5 6" id="KW-0472">Membrane</keyword>
<organism evidence="8 9">
    <name type="scientific">Paracoccus denitrificans</name>
    <dbReference type="NCBI Taxonomy" id="266"/>
    <lineage>
        <taxon>Bacteria</taxon>
        <taxon>Pseudomonadati</taxon>
        <taxon>Pseudomonadota</taxon>
        <taxon>Alphaproteobacteria</taxon>
        <taxon>Rhodobacterales</taxon>
        <taxon>Paracoccaceae</taxon>
        <taxon>Paracoccus</taxon>
    </lineage>
</organism>
<dbReference type="InterPro" id="IPR020846">
    <property type="entry name" value="MFS_dom"/>
</dbReference>
<evidence type="ECO:0000256" key="5">
    <source>
        <dbReference type="ARBA" id="ARBA00023136"/>
    </source>
</evidence>
<dbReference type="PANTHER" id="PTHR43124">
    <property type="entry name" value="PURINE EFFLUX PUMP PBUE"/>
    <property type="match status" value="1"/>
</dbReference>
<dbReference type="InterPro" id="IPR050189">
    <property type="entry name" value="MFS_Efflux_Transporters"/>
</dbReference>
<feature type="transmembrane region" description="Helical" evidence="6">
    <location>
        <begin position="367"/>
        <end position="388"/>
    </location>
</feature>
<keyword evidence="2" id="KW-1003">Cell membrane</keyword>
<dbReference type="Proteomes" id="UP000315344">
    <property type="component" value="Unassembled WGS sequence"/>
</dbReference>
<evidence type="ECO:0000313" key="8">
    <source>
        <dbReference type="EMBL" id="TKW65290.1"/>
    </source>
</evidence>
<feature type="domain" description="Major facilitator superfamily (MFS) profile" evidence="7">
    <location>
        <begin position="7"/>
        <end position="394"/>
    </location>
</feature>
<accession>A0A533I5J2</accession>
<evidence type="ECO:0000256" key="4">
    <source>
        <dbReference type="ARBA" id="ARBA00022989"/>
    </source>
</evidence>